<evidence type="ECO:0000256" key="1">
    <source>
        <dbReference type="ARBA" id="ARBA00006987"/>
    </source>
</evidence>
<dbReference type="Gene3D" id="3.40.190.150">
    <property type="entry name" value="Bordetella uptake gene, domain 1"/>
    <property type="match status" value="1"/>
</dbReference>
<dbReference type="EMBL" id="JACCEM010000005">
    <property type="protein sequence ID" value="NYT49655.1"/>
    <property type="molecule type" value="Genomic_DNA"/>
</dbReference>
<dbReference type="Pfam" id="PF03401">
    <property type="entry name" value="TctC"/>
    <property type="match status" value="1"/>
</dbReference>
<organism evidence="2 3">
    <name type="scientific">Parapusillimonas granuli</name>
    <dbReference type="NCBI Taxonomy" id="380911"/>
    <lineage>
        <taxon>Bacteria</taxon>
        <taxon>Pseudomonadati</taxon>
        <taxon>Pseudomonadota</taxon>
        <taxon>Betaproteobacteria</taxon>
        <taxon>Burkholderiales</taxon>
        <taxon>Alcaligenaceae</taxon>
        <taxon>Parapusillimonas</taxon>
    </lineage>
</organism>
<dbReference type="Gene3D" id="3.40.190.10">
    <property type="entry name" value="Periplasmic binding protein-like II"/>
    <property type="match status" value="1"/>
</dbReference>
<proteinExistence type="inferred from homology"/>
<accession>A0A853FUL6</accession>
<comment type="caution">
    <text evidence="2">The sequence shown here is derived from an EMBL/GenBank/DDBJ whole genome shotgun (WGS) entry which is preliminary data.</text>
</comment>
<dbReference type="PIRSF" id="PIRSF017082">
    <property type="entry name" value="YflP"/>
    <property type="match status" value="1"/>
</dbReference>
<protein>
    <submittedName>
        <fullName evidence="2">Tripartite tricarboxylate transporter substrate binding protein</fullName>
    </submittedName>
</protein>
<dbReference type="Proteomes" id="UP000559809">
    <property type="component" value="Unassembled WGS sequence"/>
</dbReference>
<dbReference type="InterPro" id="IPR042100">
    <property type="entry name" value="Bug_dom1"/>
</dbReference>
<comment type="similarity">
    <text evidence="1">Belongs to the UPF0065 (bug) family.</text>
</comment>
<reference evidence="2 3" key="1">
    <citation type="submission" date="2020-07" db="EMBL/GenBank/DDBJ databases">
        <title>Taxonomic revisions and descriptions of new bacterial species based on genomic comparisons in the high-G+C-content subgroup of the family Alcaligenaceae.</title>
        <authorList>
            <person name="Szabo A."/>
            <person name="Felfoldi T."/>
        </authorList>
    </citation>
    <scope>NUCLEOTIDE SEQUENCE [LARGE SCALE GENOMIC DNA]</scope>
    <source>
        <strain evidence="2 3">LMG 24012</strain>
    </source>
</reference>
<dbReference type="PANTHER" id="PTHR42928:SF5">
    <property type="entry name" value="BLR1237 PROTEIN"/>
    <property type="match status" value="1"/>
</dbReference>
<dbReference type="SUPFAM" id="SSF53850">
    <property type="entry name" value="Periplasmic binding protein-like II"/>
    <property type="match status" value="1"/>
</dbReference>
<dbReference type="CDD" id="cd07012">
    <property type="entry name" value="PBP2_Bug_TTT"/>
    <property type="match status" value="1"/>
</dbReference>
<evidence type="ECO:0000313" key="3">
    <source>
        <dbReference type="Proteomes" id="UP000559809"/>
    </source>
</evidence>
<sequence length="311" mass="32738">MTATYAATVHANDYPSKPVTVIVPFAAGGTSDVVARTITQKLATEWGQPIVVETKPGANSAIGATALARSAPDGYTFLIGSIGTYAINPGLYKTLNYDPNKDFAYLSIAVRNANVLVAAPNFPANTVEELIAYAKKNPDSVSYATGGTGSSDHLSAVLFRQQTGTTGVDVPYKGGAAAQNDIMGNQVNVSFQNLGSVSNLIKSGRMKALAITAEKRSAQLPDVPTFAEAGVPGMVVYSWQAFAAPKATPDGILKRLSTGLQSAMKNTEVKEKLEGMGFEVMATTPEEALKFQQAEAARWAAIIQQNKISVD</sequence>
<keyword evidence="3" id="KW-1185">Reference proteome</keyword>
<dbReference type="AlphaFoldDB" id="A0A853FUL6"/>
<gene>
    <name evidence="2" type="ORF">H0A72_10100</name>
</gene>
<name>A0A853FUL6_9BURK</name>
<evidence type="ECO:0000313" key="2">
    <source>
        <dbReference type="EMBL" id="NYT49655.1"/>
    </source>
</evidence>
<dbReference type="InterPro" id="IPR005064">
    <property type="entry name" value="BUG"/>
</dbReference>
<dbReference type="PANTHER" id="PTHR42928">
    <property type="entry name" value="TRICARBOXYLATE-BINDING PROTEIN"/>
    <property type="match status" value="1"/>
</dbReference>